<reference evidence="1 2" key="1">
    <citation type="journal article" date="2019" name="Sci. Rep.">
        <title>Orb-weaving spider Araneus ventricosus genome elucidates the spidroin gene catalogue.</title>
        <authorList>
            <person name="Kono N."/>
            <person name="Nakamura H."/>
            <person name="Ohtoshi R."/>
            <person name="Moran D.A.P."/>
            <person name="Shinohara A."/>
            <person name="Yoshida Y."/>
            <person name="Fujiwara M."/>
            <person name="Mori M."/>
            <person name="Tomita M."/>
            <person name="Arakawa K."/>
        </authorList>
    </citation>
    <scope>NUCLEOTIDE SEQUENCE [LARGE SCALE GENOMIC DNA]</scope>
</reference>
<protein>
    <submittedName>
        <fullName evidence="1">Uncharacterized protein</fullName>
    </submittedName>
</protein>
<evidence type="ECO:0000313" key="1">
    <source>
        <dbReference type="EMBL" id="GBO14345.1"/>
    </source>
</evidence>
<dbReference type="Proteomes" id="UP000499080">
    <property type="component" value="Unassembled WGS sequence"/>
</dbReference>
<dbReference type="EMBL" id="BGPR01038493">
    <property type="protein sequence ID" value="GBO14345.1"/>
    <property type="molecule type" value="Genomic_DNA"/>
</dbReference>
<organism evidence="1 2">
    <name type="scientific">Araneus ventricosus</name>
    <name type="common">Orbweaver spider</name>
    <name type="synonym">Epeira ventricosa</name>
    <dbReference type="NCBI Taxonomy" id="182803"/>
    <lineage>
        <taxon>Eukaryota</taxon>
        <taxon>Metazoa</taxon>
        <taxon>Ecdysozoa</taxon>
        <taxon>Arthropoda</taxon>
        <taxon>Chelicerata</taxon>
        <taxon>Arachnida</taxon>
        <taxon>Araneae</taxon>
        <taxon>Araneomorphae</taxon>
        <taxon>Entelegynae</taxon>
        <taxon>Araneoidea</taxon>
        <taxon>Araneidae</taxon>
        <taxon>Araneus</taxon>
    </lineage>
</organism>
<gene>
    <name evidence="1" type="ORF">AVEN_261826_1</name>
</gene>
<accession>A0A4Y2UMT7</accession>
<proteinExistence type="predicted"/>
<name>A0A4Y2UMT7_ARAVE</name>
<feature type="non-terminal residue" evidence="1">
    <location>
        <position position="37"/>
    </location>
</feature>
<dbReference type="AlphaFoldDB" id="A0A4Y2UMT7"/>
<comment type="caution">
    <text evidence="1">The sequence shown here is derived from an EMBL/GenBank/DDBJ whole genome shotgun (WGS) entry which is preliminary data.</text>
</comment>
<evidence type="ECO:0000313" key="2">
    <source>
        <dbReference type="Proteomes" id="UP000499080"/>
    </source>
</evidence>
<keyword evidence="2" id="KW-1185">Reference proteome</keyword>
<sequence length="37" mass="4286">MLYDEVDTETGTLTSDFHTTLQERRLTKTKLRCTIPA</sequence>